<dbReference type="PATRIC" id="fig|1341157.4.peg.1179"/>
<evidence type="ECO:0000313" key="3">
    <source>
        <dbReference type="Proteomes" id="UP000019365"/>
    </source>
</evidence>
<dbReference type="RefSeq" id="WP_037298059.1">
    <property type="nucleotide sequence ID" value="NZ_ATAX01000017.1"/>
</dbReference>
<accession>W7UGB8</accession>
<organism evidence="2 3">
    <name type="scientific">Ruminococcus flavefaciens 007c</name>
    <dbReference type="NCBI Taxonomy" id="1341157"/>
    <lineage>
        <taxon>Bacteria</taxon>
        <taxon>Bacillati</taxon>
        <taxon>Bacillota</taxon>
        <taxon>Clostridia</taxon>
        <taxon>Eubacteriales</taxon>
        <taxon>Oscillospiraceae</taxon>
        <taxon>Ruminococcus</taxon>
    </lineage>
</organism>
<keyword evidence="3" id="KW-1185">Reference proteome</keyword>
<reference evidence="2 3" key="1">
    <citation type="journal article" date="2014" name="PLoS ONE">
        <title>Rumen cellulosomics: divergent fiber-degrading strategies revealed by comparative genome-wide analysis of six ruminococcal strains.</title>
        <authorList>
            <person name="Dassa B."/>
            <person name="Borovok I."/>
            <person name="Ruimy-Israeli V."/>
            <person name="Lamed R."/>
            <person name="Flint H.J."/>
            <person name="Duncan S.H."/>
            <person name="Henrissat B."/>
            <person name="Coutinho P."/>
            <person name="Morrison M."/>
            <person name="Mosoni P."/>
            <person name="Yeoman C.J."/>
            <person name="White B.A."/>
            <person name="Bayer E.A."/>
        </authorList>
    </citation>
    <scope>NUCLEOTIDE SEQUENCE [LARGE SCALE GENOMIC DNA]</scope>
    <source>
        <strain evidence="2 3">007c</strain>
    </source>
</reference>
<dbReference type="AlphaFoldDB" id="W7UGB8"/>
<name>W7UGB8_RUMFL</name>
<comment type="caution">
    <text evidence="2">The sequence shown here is derived from an EMBL/GenBank/DDBJ whole genome shotgun (WGS) entry which is preliminary data.</text>
</comment>
<evidence type="ECO:0000313" key="2">
    <source>
        <dbReference type="EMBL" id="EWM54201.1"/>
    </source>
</evidence>
<evidence type="ECO:0000259" key="1">
    <source>
        <dbReference type="Pfam" id="PF21841"/>
    </source>
</evidence>
<dbReference type="InterPro" id="IPR054195">
    <property type="entry name" value="DUF6900"/>
</dbReference>
<protein>
    <recommendedName>
        <fullName evidence="1">DUF6900 domain-containing protein</fullName>
    </recommendedName>
</protein>
<gene>
    <name evidence="2" type="ORF">RF007C_02700</name>
</gene>
<dbReference type="EMBL" id="ATAX01000017">
    <property type="protein sequence ID" value="EWM54201.1"/>
    <property type="molecule type" value="Genomic_DNA"/>
</dbReference>
<feature type="domain" description="DUF6900" evidence="1">
    <location>
        <begin position="9"/>
        <end position="63"/>
    </location>
</feature>
<proteinExistence type="predicted"/>
<dbReference type="Proteomes" id="UP000019365">
    <property type="component" value="Unassembled WGS sequence"/>
</dbReference>
<dbReference type="OrthoDB" id="2224718at2"/>
<dbReference type="Pfam" id="PF21841">
    <property type="entry name" value="DUF6900"/>
    <property type="match status" value="1"/>
</dbReference>
<sequence>MSNIEWGTETDKKLEQIAMKADYALEQRGGLDTRWNDTDDFPEVSVWGIREMLRKAYELGKAEK</sequence>